<proteinExistence type="predicted"/>
<reference evidence="1 2" key="1">
    <citation type="journal article" date="2014" name="Genome Announc.">
        <title>Complete Genome Sequence of Mycoplasma ovis Strain Michigan, a Hemoplasma of Sheep with Two Distinct 16S rRNA Genes.</title>
        <authorList>
            <person name="Deshuillers P.L."/>
            <person name="Santos A.P."/>
            <person name="do Nascimento N.C."/>
            <person name="Hampel J.A."/>
            <person name="Bergin I.L."/>
            <person name="Dyson M.C."/>
            <person name="Messick J.B."/>
        </authorList>
    </citation>
    <scope>NUCLEOTIDE SEQUENCE [LARGE SCALE GENOMIC DNA]</scope>
    <source>
        <strain evidence="1 2">Michigan</strain>
    </source>
</reference>
<dbReference type="Proteomes" id="UP000018745">
    <property type="component" value="Chromosome"/>
</dbReference>
<accession>A0ABM5P260</accession>
<organism evidence="1 2">
    <name type="scientific">Mycoplasma ovis str. Michigan</name>
    <dbReference type="NCBI Taxonomy" id="1415773"/>
    <lineage>
        <taxon>Bacteria</taxon>
        <taxon>Bacillati</taxon>
        <taxon>Mycoplasmatota</taxon>
        <taxon>Mollicutes</taxon>
        <taxon>Mycoplasmataceae</taxon>
        <taxon>Mycoplasma</taxon>
    </lineage>
</organism>
<name>A0ABM5P260_9MOLU</name>
<sequence length="310" mass="35857">MHKESGKTSSKKLDIKTKDIFNEGNQFDLPKNLTNLPDVQLKLDKSNDDFSLTNLRGEGEKTQSVVKDVLSEISTSNQVTELETQLSENYEMSIKKHLSGWEKEQKKHLDNFLAVKKQIDGWKNDKNVKTPPPSISKEHGISLQKMYELHSELLTEKQKLSGDLMKIRTIEGTVTPETSNPTRERRPSLDKIKSSLNRIWWKGDVIKITKTRGPKTQMWKNDWGKWEDNPYKYFYEGKEEFKKAISSLNKISGSIAKERQRISRERSWTSWPRATQSFQLQDDSLDNMENNISSLVELQVAKKLLEGIGR</sequence>
<gene>
    <name evidence="1" type="ORF">OVS_03575</name>
</gene>
<keyword evidence="2" id="KW-1185">Reference proteome</keyword>
<evidence type="ECO:0000313" key="2">
    <source>
        <dbReference type="Proteomes" id="UP000018745"/>
    </source>
</evidence>
<protein>
    <submittedName>
        <fullName evidence="1">Uncharacterized protein</fullName>
    </submittedName>
</protein>
<evidence type="ECO:0000313" key="1">
    <source>
        <dbReference type="EMBL" id="AHC40464.1"/>
    </source>
</evidence>
<dbReference type="EMBL" id="CP006935">
    <property type="protein sequence ID" value="AHC40464.1"/>
    <property type="molecule type" value="Genomic_DNA"/>
</dbReference>
<dbReference type="RefSeq" id="WP_024071474.1">
    <property type="nucleotide sequence ID" value="NC_023062.1"/>
</dbReference>